<evidence type="ECO:0000313" key="2">
    <source>
        <dbReference type="EMBL" id="PFH51573.1"/>
    </source>
</evidence>
<dbReference type="Proteomes" id="UP000242287">
    <property type="component" value="Unassembled WGS sequence"/>
</dbReference>
<feature type="non-terminal residue" evidence="2">
    <location>
        <position position="1"/>
    </location>
</feature>
<dbReference type="OrthoDB" id="3346544at2759"/>
<accession>A0A2A9NV89</accession>
<feature type="transmembrane region" description="Helical" evidence="1">
    <location>
        <begin position="24"/>
        <end position="47"/>
    </location>
</feature>
<keyword evidence="1" id="KW-0472">Membrane</keyword>
<organism evidence="2 3">
    <name type="scientific">Amanita thiersii Skay4041</name>
    <dbReference type="NCBI Taxonomy" id="703135"/>
    <lineage>
        <taxon>Eukaryota</taxon>
        <taxon>Fungi</taxon>
        <taxon>Dikarya</taxon>
        <taxon>Basidiomycota</taxon>
        <taxon>Agaricomycotina</taxon>
        <taxon>Agaricomycetes</taxon>
        <taxon>Agaricomycetidae</taxon>
        <taxon>Agaricales</taxon>
        <taxon>Pluteineae</taxon>
        <taxon>Amanitaceae</taxon>
        <taxon>Amanita</taxon>
    </lineage>
</organism>
<proteinExistence type="predicted"/>
<evidence type="ECO:0000256" key="1">
    <source>
        <dbReference type="SAM" id="Phobius"/>
    </source>
</evidence>
<feature type="transmembrane region" description="Helical" evidence="1">
    <location>
        <begin position="149"/>
        <end position="167"/>
    </location>
</feature>
<name>A0A2A9NV89_9AGAR</name>
<keyword evidence="1" id="KW-1133">Transmembrane helix</keyword>
<evidence type="ECO:0000313" key="3">
    <source>
        <dbReference type="Proteomes" id="UP000242287"/>
    </source>
</evidence>
<keyword evidence="3" id="KW-1185">Reference proteome</keyword>
<dbReference type="EMBL" id="KZ301986">
    <property type="protein sequence ID" value="PFH51573.1"/>
    <property type="molecule type" value="Genomic_DNA"/>
</dbReference>
<gene>
    <name evidence="2" type="ORF">AMATHDRAFT_142104</name>
</gene>
<protein>
    <submittedName>
        <fullName evidence="2">Uncharacterized protein</fullName>
    </submittedName>
</protein>
<feature type="transmembrane region" description="Helical" evidence="1">
    <location>
        <begin position="187"/>
        <end position="211"/>
    </location>
</feature>
<sequence>GIYICLFIESLFIMLKKRSSVSTASTFLIVTILMFLVASAHVALSLYRLLQGYVIRRETLGPYLYYFDQSRLENLMCNILLCVMVWMGDGLVIYRCYIIWNCNYYIILLPIVLLVGSLLVNCAVFYFMRNPRSMSFHVIKRLLDSVFPLAFIQNILTTGLIAFKIWYTHRESNASGAHLAGSRVNLITIMRILVESAMLYTIQLFVCLILYPMKHNALFVVEAAAVPSIGIVFDLIAVRTHLACSDSLWSQSTGLHGVTDWLEGPFHSEHADSFPLSQRRSRRLSKSDGVVKSGSEPNLALQFDLESLKIPEMRHNHDSMGTSA</sequence>
<feature type="transmembrane region" description="Helical" evidence="1">
    <location>
        <begin position="106"/>
        <end position="128"/>
    </location>
</feature>
<feature type="transmembrane region" description="Helical" evidence="1">
    <location>
        <begin position="218"/>
        <end position="238"/>
    </location>
</feature>
<dbReference type="AlphaFoldDB" id="A0A2A9NV89"/>
<reference evidence="2 3" key="1">
    <citation type="submission" date="2014-02" db="EMBL/GenBank/DDBJ databases">
        <title>Transposable element dynamics among asymbiotic and ectomycorrhizal Amanita fungi.</title>
        <authorList>
            <consortium name="DOE Joint Genome Institute"/>
            <person name="Hess J."/>
            <person name="Skrede I."/>
            <person name="Wolfe B."/>
            <person name="LaButti K."/>
            <person name="Ohm R.A."/>
            <person name="Grigoriev I.V."/>
            <person name="Pringle A."/>
        </authorList>
    </citation>
    <scope>NUCLEOTIDE SEQUENCE [LARGE SCALE GENOMIC DNA]</scope>
    <source>
        <strain evidence="2 3">SKay4041</strain>
    </source>
</reference>
<keyword evidence="1" id="KW-0812">Transmembrane</keyword>
<feature type="transmembrane region" description="Helical" evidence="1">
    <location>
        <begin position="79"/>
        <end position="100"/>
    </location>
</feature>